<feature type="region of interest" description="Disordered" evidence="8">
    <location>
        <begin position="1"/>
        <end position="22"/>
    </location>
</feature>
<gene>
    <name evidence="7" type="primary">ftsQ</name>
    <name evidence="10" type="ORF">DL237_08275</name>
</gene>
<evidence type="ECO:0000256" key="3">
    <source>
        <dbReference type="ARBA" id="ARBA00022618"/>
    </source>
</evidence>
<reference evidence="10 11" key="1">
    <citation type="submission" date="2018-08" db="EMBL/GenBank/DDBJ databases">
        <title>Pseudooceanicola sediminis CY03 in the family Rhodobacteracea.</title>
        <authorList>
            <person name="Zhang Y.-J."/>
        </authorList>
    </citation>
    <scope>NUCLEOTIDE SEQUENCE [LARGE SCALE GENOMIC DNA]</scope>
    <source>
        <strain evidence="10 11">CY03</strain>
    </source>
</reference>
<comment type="caution">
    <text evidence="10">The sequence shown here is derived from an EMBL/GenBank/DDBJ whole genome shotgun (WGS) entry which is preliminary data.</text>
</comment>
<evidence type="ECO:0000256" key="1">
    <source>
        <dbReference type="ARBA" id="ARBA00022475"/>
    </source>
</evidence>
<dbReference type="PANTHER" id="PTHR35851">
    <property type="entry name" value="CELL DIVISION PROTEIN FTSQ"/>
    <property type="match status" value="1"/>
</dbReference>
<feature type="compositionally biased region" description="Basic residues" evidence="8">
    <location>
        <begin position="1"/>
        <end position="16"/>
    </location>
</feature>
<keyword evidence="3 7" id="KW-0132">Cell division</keyword>
<dbReference type="AlphaFoldDB" id="A0A399J5C7"/>
<evidence type="ECO:0000256" key="4">
    <source>
        <dbReference type="ARBA" id="ARBA00022692"/>
    </source>
</evidence>
<dbReference type="InterPro" id="IPR026579">
    <property type="entry name" value="FtsQ"/>
</dbReference>
<proteinExistence type="inferred from homology"/>
<keyword evidence="7" id="KW-0472">Membrane</keyword>
<evidence type="ECO:0000259" key="9">
    <source>
        <dbReference type="Pfam" id="PF03799"/>
    </source>
</evidence>
<accession>A0A399J5C7</accession>
<evidence type="ECO:0000313" key="11">
    <source>
        <dbReference type="Proteomes" id="UP000265848"/>
    </source>
</evidence>
<evidence type="ECO:0000256" key="2">
    <source>
        <dbReference type="ARBA" id="ARBA00022519"/>
    </source>
</evidence>
<comment type="subcellular location">
    <subcellularLocation>
        <location evidence="7">Cell inner membrane</location>
        <topology evidence="7">Single-pass type II membrane protein</topology>
    </subcellularLocation>
    <text evidence="7">Localizes to the division septum.</text>
</comment>
<dbReference type="GO" id="GO:0032153">
    <property type="term" value="C:cell division site"/>
    <property type="evidence" value="ECO:0007669"/>
    <property type="project" value="UniProtKB-UniRule"/>
</dbReference>
<sequence>MRAVRATRAKSRRRDATRHDPAPSRWSWRMQRLMLTPTFRLAIRVILPLAICAGAATIYAGDQARRDTIVAKVEGWKHDFQNRPQFMVNAMEISDVSPETSREIRDVAHLGLPRSSFDLDLPALKASIETLPAVAEAALQVRKGGVLFVGVTERIPVALWHGPDGIELVDPAGAVTGTLGSRLDRSDLPLLAGVGAQAAVPEALALLAVADPVRDRVRGLERIGARRWDLVLDRGQRIMLPEERPVPALERVLALHQVQELLDRDVTVVDMRLASRPTVRLSDGAAEDWRKIRDLVADTGR</sequence>
<comment type="function">
    <text evidence="7">Essential cell division protein.</text>
</comment>
<dbReference type="HAMAP" id="MF_00911">
    <property type="entry name" value="FtsQ_subfam"/>
    <property type="match status" value="1"/>
</dbReference>
<evidence type="ECO:0000256" key="8">
    <source>
        <dbReference type="SAM" id="MobiDB-lite"/>
    </source>
</evidence>
<keyword evidence="2 7" id="KW-0997">Cell inner membrane</keyword>
<evidence type="ECO:0000256" key="5">
    <source>
        <dbReference type="ARBA" id="ARBA00022989"/>
    </source>
</evidence>
<keyword evidence="4 7" id="KW-0812">Transmembrane</keyword>
<keyword evidence="5 7" id="KW-1133">Transmembrane helix</keyword>
<keyword evidence="6 7" id="KW-0131">Cell cycle</keyword>
<dbReference type="RefSeq" id="WP_119398583.1">
    <property type="nucleotide sequence ID" value="NZ_QWJJ01000006.1"/>
</dbReference>
<dbReference type="InterPro" id="IPR045335">
    <property type="entry name" value="FtsQ_C_sf"/>
</dbReference>
<keyword evidence="11" id="KW-1185">Reference proteome</keyword>
<feature type="domain" description="Cell division protein FtsQ/DivIB C-terminal" evidence="9">
    <location>
        <begin position="158"/>
        <end position="272"/>
    </location>
</feature>
<keyword evidence="1 7" id="KW-1003">Cell membrane</keyword>
<dbReference type="EMBL" id="QWJJ01000006">
    <property type="protein sequence ID" value="RII39142.1"/>
    <property type="molecule type" value="Genomic_DNA"/>
</dbReference>
<dbReference type="OrthoDB" id="9783091at2"/>
<dbReference type="GO" id="GO:0005886">
    <property type="term" value="C:plasma membrane"/>
    <property type="evidence" value="ECO:0007669"/>
    <property type="project" value="UniProtKB-SubCell"/>
</dbReference>
<dbReference type="PANTHER" id="PTHR35851:SF1">
    <property type="entry name" value="CELL DIVISION PROTEIN FTSQ"/>
    <property type="match status" value="1"/>
</dbReference>
<dbReference type="GO" id="GO:0043093">
    <property type="term" value="P:FtsZ-dependent cytokinesis"/>
    <property type="evidence" value="ECO:0007669"/>
    <property type="project" value="UniProtKB-UniRule"/>
</dbReference>
<dbReference type="Gene3D" id="3.40.50.11690">
    <property type="entry name" value="Cell division protein FtsQ/DivIB"/>
    <property type="match status" value="1"/>
</dbReference>
<evidence type="ECO:0000313" key="10">
    <source>
        <dbReference type="EMBL" id="RII39142.1"/>
    </source>
</evidence>
<evidence type="ECO:0000256" key="6">
    <source>
        <dbReference type="ARBA" id="ARBA00023306"/>
    </source>
</evidence>
<evidence type="ECO:0000256" key="7">
    <source>
        <dbReference type="HAMAP-Rule" id="MF_00911"/>
    </source>
</evidence>
<organism evidence="10 11">
    <name type="scientific">Pseudooceanicola sediminis</name>
    <dbReference type="NCBI Taxonomy" id="2211117"/>
    <lineage>
        <taxon>Bacteria</taxon>
        <taxon>Pseudomonadati</taxon>
        <taxon>Pseudomonadota</taxon>
        <taxon>Alphaproteobacteria</taxon>
        <taxon>Rhodobacterales</taxon>
        <taxon>Paracoccaceae</taxon>
        <taxon>Pseudooceanicola</taxon>
    </lineage>
</organism>
<name>A0A399J5C7_9RHOB</name>
<protein>
    <recommendedName>
        <fullName evidence="7">Cell division protein FtsQ</fullName>
    </recommendedName>
</protein>
<dbReference type="GO" id="GO:0090529">
    <property type="term" value="P:cell septum assembly"/>
    <property type="evidence" value="ECO:0007669"/>
    <property type="project" value="InterPro"/>
</dbReference>
<dbReference type="InterPro" id="IPR005548">
    <property type="entry name" value="Cell_div_FtsQ/DivIB_C"/>
</dbReference>
<dbReference type="Pfam" id="PF03799">
    <property type="entry name" value="FtsQ_DivIB_C"/>
    <property type="match status" value="1"/>
</dbReference>
<dbReference type="Proteomes" id="UP000265848">
    <property type="component" value="Unassembled WGS sequence"/>
</dbReference>
<comment type="similarity">
    <text evidence="7">Belongs to the FtsQ/DivIB family. FtsQ subfamily.</text>
</comment>